<dbReference type="GO" id="GO:0016887">
    <property type="term" value="F:ATP hydrolysis activity"/>
    <property type="evidence" value="ECO:0007669"/>
    <property type="project" value="InterPro"/>
</dbReference>
<dbReference type="InterPro" id="IPR003959">
    <property type="entry name" value="ATPase_AAA_core"/>
</dbReference>
<sequence length="493" mass="53876">MRPPLSASSSAPDLHSSPFYPSASAGPRSATLPSYETQWNQPGSPSSSQFRDAPSTIKSSLQSFSIDHRSPPRSRSGSALSVTSSTSGIVNSQLYFAIASDRPSEVQRLLETGEVSPNDGSGPQNPLVFAASNEHLEHRSEIVRTLLAHGADPSVLDKHEQPETITESQDPQRNSLKAYDPSVRSVPFLSVSYDSLPADRYYLSQAMNYKDHKPSAAIRSVPKFAPLARLRFKLIGQTLVLDEFYRALSIQALRGDNVPLVVLFCGPSGHGKSLMSRQVGDLLGCPIRFVNMTTLSSTQDVWDARSQSPTTDVIQSLGDFMCENEGKRCIVVLDEIEKTLNPRVLWALLVPWELGYCTLSSGRQVNTKEVIWIGISNLGQSMVLEASSLTEPAAGLSVGAYRELMSRVREKLSDELGSSLLSRVTAVLPFTPFSQEELEALAYDAVVATVTQRQTPLTEEDMAKVVGEAVRNYLPKEGARSLFRAVAEQMLDL</sequence>
<evidence type="ECO:0000256" key="4">
    <source>
        <dbReference type="SAM" id="MobiDB-lite"/>
    </source>
</evidence>
<feature type="compositionally biased region" description="Polar residues" evidence="4">
    <location>
        <begin position="31"/>
        <end position="65"/>
    </location>
</feature>
<evidence type="ECO:0000256" key="2">
    <source>
        <dbReference type="ARBA" id="ARBA00022840"/>
    </source>
</evidence>
<dbReference type="InterPro" id="IPR050130">
    <property type="entry name" value="ClpA_ClpB"/>
</dbReference>
<accession>A0A164QTY1</accession>
<dbReference type="Gene3D" id="3.40.50.300">
    <property type="entry name" value="P-loop containing nucleotide triphosphate hydrolases"/>
    <property type="match status" value="1"/>
</dbReference>
<feature type="repeat" description="ANK" evidence="3">
    <location>
        <begin position="122"/>
        <end position="158"/>
    </location>
</feature>
<protein>
    <submittedName>
        <fullName evidence="6">p-loop containing nucleoside triphosphate hydrolase protein</fullName>
    </submittedName>
</protein>
<dbReference type="InterPro" id="IPR002110">
    <property type="entry name" value="Ankyrin_rpt"/>
</dbReference>
<reference evidence="6 7" key="1">
    <citation type="journal article" date="2016" name="Mol. Biol. Evol.">
        <title>Comparative Genomics of Early-Diverging Mushroom-Forming Fungi Provides Insights into the Origins of Lignocellulose Decay Capabilities.</title>
        <authorList>
            <person name="Nagy L.G."/>
            <person name="Riley R."/>
            <person name="Tritt A."/>
            <person name="Adam C."/>
            <person name="Daum C."/>
            <person name="Floudas D."/>
            <person name="Sun H."/>
            <person name="Yadav J.S."/>
            <person name="Pangilinan J."/>
            <person name="Larsson K.H."/>
            <person name="Matsuura K."/>
            <person name="Barry K."/>
            <person name="Labutti K."/>
            <person name="Kuo R."/>
            <person name="Ohm R.A."/>
            <person name="Bhattacharya S.S."/>
            <person name="Shirouzu T."/>
            <person name="Yoshinaga Y."/>
            <person name="Martin F.M."/>
            <person name="Grigoriev I.V."/>
            <person name="Hibbett D.S."/>
        </authorList>
    </citation>
    <scope>NUCLEOTIDE SEQUENCE [LARGE SCALE GENOMIC DNA]</scope>
    <source>
        <strain evidence="6 7">HHB9708</strain>
    </source>
</reference>
<dbReference type="SUPFAM" id="SSF52540">
    <property type="entry name" value="P-loop containing nucleoside triphosphate hydrolases"/>
    <property type="match status" value="1"/>
</dbReference>
<dbReference type="PANTHER" id="PTHR11638">
    <property type="entry name" value="ATP-DEPENDENT CLP PROTEASE"/>
    <property type="match status" value="1"/>
</dbReference>
<keyword evidence="1" id="KW-0547">Nucleotide-binding</keyword>
<dbReference type="PANTHER" id="PTHR11638:SF18">
    <property type="entry name" value="HEAT SHOCK PROTEIN 104"/>
    <property type="match status" value="1"/>
</dbReference>
<keyword evidence="7" id="KW-1185">Reference proteome</keyword>
<evidence type="ECO:0000313" key="7">
    <source>
        <dbReference type="Proteomes" id="UP000076722"/>
    </source>
</evidence>
<feature type="region of interest" description="Disordered" evidence="4">
    <location>
        <begin position="153"/>
        <end position="177"/>
    </location>
</feature>
<evidence type="ECO:0000256" key="1">
    <source>
        <dbReference type="ARBA" id="ARBA00022741"/>
    </source>
</evidence>
<dbReference type="PROSITE" id="PS50088">
    <property type="entry name" value="ANK_REPEAT"/>
    <property type="match status" value="1"/>
</dbReference>
<dbReference type="Pfam" id="PF07724">
    <property type="entry name" value="AAA_2"/>
    <property type="match status" value="1"/>
</dbReference>
<gene>
    <name evidence="6" type="ORF">SISNIDRAFT_416366</name>
</gene>
<feature type="domain" description="ATPase AAA-type core" evidence="5">
    <location>
        <begin position="262"/>
        <end position="425"/>
    </location>
</feature>
<feature type="compositionally biased region" description="Low complexity" evidence="4">
    <location>
        <begin position="1"/>
        <end position="18"/>
    </location>
</feature>
<dbReference type="STRING" id="1314777.A0A164QTY1"/>
<organism evidence="6 7">
    <name type="scientific">Sistotremastrum niveocremeum HHB9708</name>
    <dbReference type="NCBI Taxonomy" id="1314777"/>
    <lineage>
        <taxon>Eukaryota</taxon>
        <taxon>Fungi</taxon>
        <taxon>Dikarya</taxon>
        <taxon>Basidiomycota</taxon>
        <taxon>Agaricomycotina</taxon>
        <taxon>Agaricomycetes</taxon>
        <taxon>Sistotremastrales</taxon>
        <taxon>Sistotremastraceae</taxon>
        <taxon>Sertulicium</taxon>
        <taxon>Sertulicium niveocremeum</taxon>
    </lineage>
</organism>
<keyword evidence="6" id="KW-0378">Hydrolase</keyword>
<dbReference type="OrthoDB" id="47330at2759"/>
<dbReference type="EMBL" id="KV419424">
    <property type="protein sequence ID" value="KZS89965.1"/>
    <property type="molecule type" value="Genomic_DNA"/>
</dbReference>
<evidence type="ECO:0000313" key="6">
    <source>
        <dbReference type="EMBL" id="KZS89965.1"/>
    </source>
</evidence>
<proteinExistence type="predicted"/>
<dbReference type="SUPFAM" id="SSF48403">
    <property type="entry name" value="Ankyrin repeat"/>
    <property type="match status" value="1"/>
</dbReference>
<evidence type="ECO:0000256" key="3">
    <source>
        <dbReference type="PROSITE-ProRule" id="PRU00023"/>
    </source>
</evidence>
<dbReference type="GO" id="GO:0034605">
    <property type="term" value="P:cellular response to heat"/>
    <property type="evidence" value="ECO:0007669"/>
    <property type="project" value="TreeGrafter"/>
</dbReference>
<dbReference type="Proteomes" id="UP000076722">
    <property type="component" value="Unassembled WGS sequence"/>
</dbReference>
<evidence type="ECO:0000259" key="5">
    <source>
        <dbReference type="Pfam" id="PF07724"/>
    </source>
</evidence>
<feature type="region of interest" description="Disordered" evidence="4">
    <location>
        <begin position="1"/>
        <end position="84"/>
    </location>
</feature>
<dbReference type="InterPro" id="IPR036770">
    <property type="entry name" value="Ankyrin_rpt-contain_sf"/>
</dbReference>
<dbReference type="AlphaFoldDB" id="A0A164QTY1"/>
<keyword evidence="2" id="KW-0067">ATP-binding</keyword>
<dbReference type="InterPro" id="IPR027417">
    <property type="entry name" value="P-loop_NTPase"/>
</dbReference>
<name>A0A164QTY1_9AGAM</name>
<dbReference type="GO" id="GO:0005737">
    <property type="term" value="C:cytoplasm"/>
    <property type="evidence" value="ECO:0007669"/>
    <property type="project" value="TreeGrafter"/>
</dbReference>
<dbReference type="Gene3D" id="1.25.40.20">
    <property type="entry name" value="Ankyrin repeat-containing domain"/>
    <property type="match status" value="1"/>
</dbReference>
<keyword evidence="3" id="KW-0040">ANK repeat</keyword>
<dbReference type="GO" id="GO:0005524">
    <property type="term" value="F:ATP binding"/>
    <property type="evidence" value="ECO:0007669"/>
    <property type="project" value="UniProtKB-KW"/>
</dbReference>
<feature type="compositionally biased region" description="Low complexity" evidence="4">
    <location>
        <begin position="73"/>
        <end position="84"/>
    </location>
</feature>
<feature type="compositionally biased region" description="Polar residues" evidence="4">
    <location>
        <begin position="163"/>
        <end position="175"/>
    </location>
</feature>